<gene>
    <name evidence="2" type="ORF">RirG_030670</name>
</gene>
<sequence length="373" mass="43117">MDSYNSNNTNNTNGTNGTNGTGNVNNNELSVIVERLKSSDEKDLNDPDCKISEVEVSSGDFLLKFPRGAYTSARTVKRKSIMDLQSHVSRMVHSLRLMKFIPESEVPTEKSQDNKENNEFEAEESSQITRELIPYRKSDTFKQLIIPILRKGLSRYCEIKGLPSHNNKREYEDEIKVTILVCYSFKEKRPILVAHFINLYSLNTSRCKVEIYGEPRKSAEAKDSQWVRDRKSLESSMQPGFNEIILLDSNTQNIYEGLSSNFFAVLYNPDKQEPLVVTAPIHHVLEGTILKIVRMICERDKIDFQYWFPNANDAEQWKGAFITSTSRLVLPIELIKFRNGRPLVKLPPHNNTIEHIKNEVEKEIFHRAYRILW</sequence>
<accession>A0A015NBZ6</accession>
<comment type="caution">
    <text evidence="2">The sequence shown here is derived from an EMBL/GenBank/DDBJ whole genome shotgun (WGS) entry which is preliminary data.</text>
</comment>
<dbReference type="AlphaFoldDB" id="A0A015NBZ6"/>
<dbReference type="SUPFAM" id="SSF56752">
    <property type="entry name" value="D-aminoacid aminotransferase-like PLP-dependent enzymes"/>
    <property type="match status" value="1"/>
</dbReference>
<feature type="region of interest" description="Disordered" evidence="1">
    <location>
        <begin position="1"/>
        <end position="25"/>
    </location>
</feature>
<protein>
    <submittedName>
        <fullName evidence="2">Uncharacterized protein</fullName>
    </submittedName>
</protein>
<dbReference type="Pfam" id="PF01063">
    <property type="entry name" value="Aminotran_4"/>
    <property type="match status" value="1"/>
</dbReference>
<feature type="region of interest" description="Disordered" evidence="1">
    <location>
        <begin position="103"/>
        <end position="123"/>
    </location>
</feature>
<evidence type="ECO:0000313" key="2">
    <source>
        <dbReference type="EMBL" id="EXX76703.1"/>
    </source>
</evidence>
<reference evidence="2 3" key="1">
    <citation type="submission" date="2014-02" db="EMBL/GenBank/DDBJ databases">
        <title>Single nucleus genome sequencing reveals high similarity among nuclei of an endomycorrhizal fungus.</title>
        <authorList>
            <person name="Lin K."/>
            <person name="Geurts R."/>
            <person name="Zhang Z."/>
            <person name="Limpens E."/>
            <person name="Saunders D.G."/>
            <person name="Mu D."/>
            <person name="Pang E."/>
            <person name="Cao H."/>
            <person name="Cha H."/>
            <person name="Lin T."/>
            <person name="Zhou Q."/>
            <person name="Shang Y."/>
            <person name="Li Y."/>
            <person name="Ivanov S."/>
            <person name="Sharma T."/>
            <person name="Velzen R.V."/>
            <person name="Ruijter N.D."/>
            <person name="Aanen D.K."/>
            <person name="Win J."/>
            <person name="Kamoun S."/>
            <person name="Bisseling T."/>
            <person name="Huang S."/>
        </authorList>
    </citation>
    <scope>NUCLEOTIDE SEQUENCE [LARGE SCALE GENOMIC DNA]</scope>
    <source>
        <strain evidence="3">DAOM197198w</strain>
    </source>
</reference>
<dbReference type="HOGENOM" id="CLU_807893_0_0_1"/>
<dbReference type="OMA" id="WEGCFLT"/>
<name>A0A015NBZ6_RHIIW</name>
<keyword evidence="3" id="KW-1185">Reference proteome</keyword>
<dbReference type="InterPro" id="IPR043132">
    <property type="entry name" value="BCAT-like_C"/>
</dbReference>
<dbReference type="EMBL" id="JEMT01011889">
    <property type="protein sequence ID" value="EXX76703.1"/>
    <property type="molecule type" value="Genomic_DNA"/>
</dbReference>
<dbReference type="GO" id="GO:0003824">
    <property type="term" value="F:catalytic activity"/>
    <property type="evidence" value="ECO:0007669"/>
    <property type="project" value="InterPro"/>
</dbReference>
<dbReference type="SMR" id="A0A015NBZ6"/>
<dbReference type="Gene3D" id="3.20.10.10">
    <property type="entry name" value="D-amino Acid Aminotransferase, subunit A, domain 2"/>
    <property type="match status" value="1"/>
</dbReference>
<dbReference type="OrthoDB" id="59470at2759"/>
<dbReference type="Proteomes" id="UP000022910">
    <property type="component" value="Unassembled WGS sequence"/>
</dbReference>
<proteinExistence type="predicted"/>
<dbReference type="InterPro" id="IPR001544">
    <property type="entry name" value="Aminotrans_IV"/>
</dbReference>
<evidence type="ECO:0000256" key="1">
    <source>
        <dbReference type="SAM" id="MobiDB-lite"/>
    </source>
</evidence>
<dbReference type="PANTHER" id="PTHR47703">
    <property type="entry name" value="D-AMINOACID AMINOTRANSFERASE-LIKE PLP-DEPENDENT ENZYMES SUPERFAMILY PROTEIN"/>
    <property type="match status" value="1"/>
</dbReference>
<organism evidence="2 3">
    <name type="scientific">Rhizophagus irregularis (strain DAOM 197198w)</name>
    <name type="common">Glomus intraradices</name>
    <dbReference type="NCBI Taxonomy" id="1432141"/>
    <lineage>
        <taxon>Eukaryota</taxon>
        <taxon>Fungi</taxon>
        <taxon>Fungi incertae sedis</taxon>
        <taxon>Mucoromycota</taxon>
        <taxon>Glomeromycotina</taxon>
        <taxon>Glomeromycetes</taxon>
        <taxon>Glomerales</taxon>
        <taxon>Glomeraceae</taxon>
        <taxon>Rhizophagus</taxon>
    </lineage>
</organism>
<dbReference type="InterPro" id="IPR036038">
    <property type="entry name" value="Aminotransferase-like"/>
</dbReference>
<evidence type="ECO:0000313" key="3">
    <source>
        <dbReference type="Proteomes" id="UP000022910"/>
    </source>
</evidence>
<feature type="compositionally biased region" description="Basic and acidic residues" evidence="1">
    <location>
        <begin position="107"/>
        <end position="118"/>
    </location>
</feature>
<dbReference type="PANTHER" id="PTHR47703:SF2">
    <property type="entry name" value="D-AMINOACID AMINOTRANSFERASE-LIKE PLP-DEPENDENT ENZYMES SUPERFAMILY PROTEIN"/>
    <property type="match status" value="1"/>
</dbReference>